<feature type="transmembrane region" description="Helical" evidence="5">
    <location>
        <begin position="75"/>
        <end position="94"/>
    </location>
</feature>
<dbReference type="Proteomes" id="UP000178776">
    <property type="component" value="Chromosome"/>
</dbReference>
<evidence type="ECO:0000313" key="9">
    <source>
        <dbReference type="Proteomes" id="UP000178776"/>
    </source>
</evidence>
<feature type="transmembrane region" description="Helical" evidence="5">
    <location>
        <begin position="274"/>
        <end position="293"/>
    </location>
</feature>
<dbReference type="InterPro" id="IPR010096">
    <property type="entry name" value="NADH-Q_OxRdtase_suN/2"/>
</dbReference>
<evidence type="ECO:0000256" key="6">
    <source>
        <dbReference type="RuleBase" id="RU000320"/>
    </source>
</evidence>
<dbReference type="GO" id="GO:0012505">
    <property type="term" value="C:endomembrane system"/>
    <property type="evidence" value="ECO:0007669"/>
    <property type="project" value="UniProtKB-SubCell"/>
</dbReference>
<dbReference type="STRING" id="1108595.BKX93_17820"/>
<dbReference type="GO" id="GO:0050136">
    <property type="term" value="F:NADH dehydrogenase (quinone) (non-electrogenic) activity"/>
    <property type="evidence" value="ECO:0007669"/>
    <property type="project" value="UniProtKB-UniRule"/>
</dbReference>
<dbReference type="InterPro" id="IPR001750">
    <property type="entry name" value="ND/Mrp_TM"/>
</dbReference>
<feature type="transmembrane region" description="Helical" evidence="5">
    <location>
        <begin position="300"/>
        <end position="320"/>
    </location>
</feature>
<dbReference type="EMBL" id="CP017707">
    <property type="protein sequence ID" value="AOZ51671.1"/>
    <property type="molecule type" value="Genomic_DNA"/>
</dbReference>
<dbReference type="GO" id="GO:0048038">
    <property type="term" value="F:quinone binding"/>
    <property type="evidence" value="ECO:0007669"/>
    <property type="project" value="UniProtKB-KW"/>
</dbReference>
<comment type="function">
    <text evidence="5">NDH-1 shuttles electrons from NADH, via FMN and iron-sulfur (Fe-S) centers, to quinones in the respiratory chain. The immediate electron acceptor for the enzyme in this species is believed to be ubiquinone. Couples the redox reaction to proton translocation (for every two electrons transferred, four hydrogen ions are translocated across the cytoplasmic membrane), and thus conserves the redox energy in a proton gradient.</text>
</comment>
<dbReference type="GO" id="GO:0005886">
    <property type="term" value="C:plasma membrane"/>
    <property type="evidence" value="ECO:0007669"/>
    <property type="project" value="UniProtKB-SubCell"/>
</dbReference>
<keyword evidence="5" id="KW-0874">Quinone</keyword>
<accession>A0A1D9LKC4</accession>
<dbReference type="AlphaFoldDB" id="A0A1D9LKC4"/>
<sequence>MNWADLNLIPAMPELFLIGALLVVLMLDLFISDEKRCVTYGLTLLTLVGAAVAQVCTFTPYPVTTFSGMFVADPLAALVKLAMYGVTAIVLVYSRQYTADRGLFKGEYFSLSLFALLGMNLMVSASHFLTLYMGLELLSLALYSLIALQRDSVPATESAMKYFVLGALASGLLLYGISMIYGATGSLELAAIAKAIKSHSANGVLLIFGLVFIVAGLSFKLGAVPFHMWVPDVYQGSPTSVTLMVGAAPKLAAFVFVLRILAQGLDALVGDWQGMLMIVAVLSMAIGNITAIVQTNIKRMLAYSTISHMGFLLLGVLAGTKQGYSAALFYAVVYVAMSLVSFGIILALSRKGFECEKIDDLKGLNSRNSWYALLMLLAMFSMAGIPPLAGFYAKFAVIQAVVQIGMIKLAVFSVLMSVIGAFYYLRVVKAIYFDDAQDNAPINVRADMKLVLSLNALALLAVGILPQSLLELCAQVMRQSLGMM</sequence>
<evidence type="ECO:0000256" key="1">
    <source>
        <dbReference type="ARBA" id="ARBA00004127"/>
    </source>
</evidence>
<dbReference type="NCBIfam" id="TIGR01770">
    <property type="entry name" value="NDH_I_N"/>
    <property type="match status" value="1"/>
</dbReference>
<feature type="transmembrane region" description="Helical" evidence="5">
    <location>
        <begin position="203"/>
        <end position="229"/>
    </location>
</feature>
<evidence type="ECO:0000256" key="3">
    <source>
        <dbReference type="ARBA" id="ARBA00022989"/>
    </source>
</evidence>
<dbReference type="HAMAP" id="MF_00445">
    <property type="entry name" value="NDH1_NuoN_1"/>
    <property type="match status" value="1"/>
</dbReference>
<dbReference type="GeneID" id="68843063"/>
<feature type="transmembrane region" description="Helical" evidence="5">
    <location>
        <begin position="12"/>
        <end position="31"/>
    </location>
</feature>
<dbReference type="GO" id="GO:0008137">
    <property type="term" value="F:NADH dehydrogenase (ubiquinone) activity"/>
    <property type="evidence" value="ECO:0007669"/>
    <property type="project" value="InterPro"/>
</dbReference>
<reference evidence="8 9" key="1">
    <citation type="submission" date="2016-10" db="EMBL/GenBank/DDBJ databases">
        <title>Chromobacterium muskegensis sp. nov., an insecticidal bacterium isolated from Sphagnum bogs.</title>
        <authorList>
            <person name="Sparks M.E."/>
            <person name="Blackburn M.B."/>
            <person name="Gundersen-Rindal D.E."/>
            <person name="Mitchell A."/>
            <person name="Farrar R."/>
            <person name="Kuhar D."/>
        </authorList>
    </citation>
    <scope>NUCLEOTIDE SEQUENCE [LARGE SCALE GENOMIC DNA]</scope>
    <source>
        <strain evidence="8 9">21-1</strain>
    </source>
</reference>
<feature type="domain" description="NADH:quinone oxidoreductase/Mrp antiporter transmembrane" evidence="7">
    <location>
        <begin position="125"/>
        <end position="420"/>
    </location>
</feature>
<keyword evidence="5" id="KW-0813">Transport</keyword>
<dbReference type="PRINTS" id="PR01434">
    <property type="entry name" value="NADHDHGNASE5"/>
</dbReference>
<feature type="transmembrane region" description="Helical" evidence="5">
    <location>
        <begin position="129"/>
        <end position="148"/>
    </location>
</feature>
<comment type="catalytic activity">
    <reaction evidence="5">
        <text>a quinone + NADH + 5 H(+)(in) = a quinol + NAD(+) + 4 H(+)(out)</text>
        <dbReference type="Rhea" id="RHEA:57888"/>
        <dbReference type="ChEBI" id="CHEBI:15378"/>
        <dbReference type="ChEBI" id="CHEBI:24646"/>
        <dbReference type="ChEBI" id="CHEBI:57540"/>
        <dbReference type="ChEBI" id="CHEBI:57945"/>
        <dbReference type="ChEBI" id="CHEBI:132124"/>
    </reaction>
</comment>
<dbReference type="PANTHER" id="PTHR22773">
    <property type="entry name" value="NADH DEHYDROGENASE"/>
    <property type="match status" value="1"/>
</dbReference>
<keyword evidence="5" id="KW-1278">Translocase</keyword>
<evidence type="ECO:0000256" key="4">
    <source>
        <dbReference type="ARBA" id="ARBA00023136"/>
    </source>
</evidence>
<keyword evidence="2 5" id="KW-0812">Transmembrane</keyword>
<keyword evidence="3 5" id="KW-1133">Transmembrane helix</keyword>
<name>A0A1D9LKC4_9NEIS</name>
<evidence type="ECO:0000256" key="2">
    <source>
        <dbReference type="ARBA" id="ARBA00022692"/>
    </source>
</evidence>
<keyword evidence="5" id="KW-0520">NAD</keyword>
<dbReference type="EC" id="7.1.1.-" evidence="5"/>
<protein>
    <recommendedName>
        <fullName evidence="5">NADH-quinone oxidoreductase subunit N</fullName>
        <ecNumber evidence="5">7.1.1.-</ecNumber>
    </recommendedName>
    <alternativeName>
        <fullName evidence="5">NADH dehydrogenase I subunit N</fullName>
    </alternativeName>
    <alternativeName>
        <fullName evidence="5">NDH-1 subunit N</fullName>
    </alternativeName>
</protein>
<feature type="transmembrane region" description="Helical" evidence="5">
    <location>
        <begin position="326"/>
        <end position="349"/>
    </location>
</feature>
<feature type="transmembrane region" description="Helical" evidence="5">
    <location>
        <begin position="106"/>
        <end position="123"/>
    </location>
</feature>
<feature type="transmembrane region" description="Helical" evidence="5">
    <location>
        <begin position="370"/>
        <end position="393"/>
    </location>
</feature>
<dbReference type="RefSeq" id="WP_046155439.1">
    <property type="nucleotide sequence ID" value="NZ_CP017707.1"/>
</dbReference>
<evidence type="ECO:0000256" key="5">
    <source>
        <dbReference type="HAMAP-Rule" id="MF_00445"/>
    </source>
</evidence>
<feature type="transmembrane region" description="Helical" evidence="5">
    <location>
        <begin position="38"/>
        <end position="63"/>
    </location>
</feature>
<organism evidence="8 9">
    <name type="scientific">Chromobacterium vaccinii</name>
    <dbReference type="NCBI Taxonomy" id="1108595"/>
    <lineage>
        <taxon>Bacteria</taxon>
        <taxon>Pseudomonadati</taxon>
        <taxon>Pseudomonadota</taxon>
        <taxon>Betaproteobacteria</taxon>
        <taxon>Neisseriales</taxon>
        <taxon>Chromobacteriaceae</taxon>
        <taxon>Chromobacterium</taxon>
    </lineage>
</organism>
<proteinExistence type="inferred from homology"/>
<evidence type="ECO:0000313" key="8">
    <source>
        <dbReference type="EMBL" id="AOZ51671.1"/>
    </source>
</evidence>
<keyword evidence="5" id="KW-1003">Cell membrane</keyword>
<gene>
    <name evidence="5" type="primary">nuoN</name>
    <name evidence="8" type="ORF">BKX93_17820</name>
</gene>
<feature type="transmembrane region" description="Helical" evidence="5">
    <location>
        <begin position="405"/>
        <end position="425"/>
    </location>
</feature>
<comment type="similarity">
    <text evidence="5">Belongs to the complex I subunit 2 family.</text>
</comment>
<keyword evidence="4 5" id="KW-0472">Membrane</keyword>
<comment type="subunit">
    <text evidence="5">NDH-1 is composed of 14 different subunits. Subunits NuoA, H, J, K, L, M, N constitute the membrane sector of the complex.</text>
</comment>
<comment type="subcellular location">
    <subcellularLocation>
        <location evidence="5">Cell membrane</location>
        <topology evidence="5">Multi-pass membrane protein</topology>
    </subcellularLocation>
    <subcellularLocation>
        <location evidence="1">Endomembrane system</location>
        <topology evidence="1">Multi-pass membrane protein</topology>
    </subcellularLocation>
    <subcellularLocation>
        <location evidence="6">Membrane</location>
        <topology evidence="6">Multi-pass membrane protein</topology>
    </subcellularLocation>
</comment>
<keyword evidence="5" id="KW-0830">Ubiquinone</keyword>
<dbReference type="NCBIfam" id="NF004442">
    <property type="entry name" value="PRK05777.1-5"/>
    <property type="match status" value="1"/>
</dbReference>
<dbReference type="Pfam" id="PF00361">
    <property type="entry name" value="Proton_antipo_M"/>
    <property type="match status" value="1"/>
</dbReference>
<dbReference type="GO" id="GO:0042773">
    <property type="term" value="P:ATP synthesis coupled electron transport"/>
    <property type="evidence" value="ECO:0007669"/>
    <property type="project" value="InterPro"/>
</dbReference>
<evidence type="ECO:0000259" key="7">
    <source>
        <dbReference type="Pfam" id="PF00361"/>
    </source>
</evidence>
<feature type="transmembrane region" description="Helical" evidence="5">
    <location>
        <begin position="160"/>
        <end position="183"/>
    </location>
</feature>
<dbReference type="KEGG" id="cvc:BKX93_17820"/>
<feature type="transmembrane region" description="Helical" evidence="5">
    <location>
        <begin position="450"/>
        <end position="470"/>
    </location>
</feature>
<feature type="transmembrane region" description="Helical" evidence="5">
    <location>
        <begin position="241"/>
        <end position="262"/>
    </location>
</feature>